<keyword evidence="5 18" id="KW-0808">Transferase</keyword>
<dbReference type="Gene3D" id="2.160.10.10">
    <property type="entry name" value="Hexapeptide repeat proteins"/>
    <property type="match status" value="1"/>
</dbReference>
<keyword evidence="11 18" id="KW-0573">Peptidoglycan synthesis</keyword>
<evidence type="ECO:0000256" key="7">
    <source>
        <dbReference type="ARBA" id="ARBA00022723"/>
    </source>
</evidence>
<keyword evidence="10 18" id="KW-0133">Cell shape</keyword>
<feature type="domain" description="MobA-like NTP transferase" evidence="20">
    <location>
        <begin position="7"/>
        <end position="146"/>
    </location>
</feature>
<organism evidence="21 22">
    <name type="scientific">Aeromicrobium phoceense</name>
    <dbReference type="NCBI Taxonomy" id="2754045"/>
    <lineage>
        <taxon>Bacteria</taxon>
        <taxon>Bacillati</taxon>
        <taxon>Actinomycetota</taxon>
        <taxon>Actinomycetes</taxon>
        <taxon>Propionibacteriales</taxon>
        <taxon>Nocardioidaceae</taxon>
        <taxon>Aeromicrobium</taxon>
    </lineage>
</organism>
<feature type="active site" description="Proton acceptor" evidence="18">
    <location>
        <position position="367"/>
    </location>
</feature>
<evidence type="ECO:0000256" key="13">
    <source>
        <dbReference type="ARBA" id="ARBA00023315"/>
    </source>
</evidence>
<comment type="caution">
    <text evidence="21">The sequence shown here is derived from an EMBL/GenBank/DDBJ whole genome shotgun (WGS) entry which is preliminary data.</text>
</comment>
<evidence type="ECO:0000313" key="22">
    <source>
        <dbReference type="Proteomes" id="UP000550354"/>
    </source>
</evidence>
<feature type="binding site" evidence="18">
    <location>
        <position position="159"/>
    </location>
    <ligand>
        <name>UDP-N-acetyl-alpha-D-glucosamine</name>
        <dbReference type="ChEBI" id="CHEBI:57705"/>
    </ligand>
</feature>
<dbReference type="CDD" id="cd02540">
    <property type="entry name" value="GT2_GlmU_N_bac"/>
    <property type="match status" value="1"/>
</dbReference>
<evidence type="ECO:0000256" key="8">
    <source>
        <dbReference type="ARBA" id="ARBA00022737"/>
    </source>
</evidence>
<feature type="compositionally biased region" description="Polar residues" evidence="19">
    <location>
        <begin position="468"/>
        <end position="483"/>
    </location>
</feature>
<dbReference type="Gene3D" id="3.90.550.10">
    <property type="entry name" value="Spore Coat Polysaccharide Biosynthesis Protein SpsA, Chain A"/>
    <property type="match status" value="1"/>
</dbReference>
<dbReference type="UniPathway" id="UPA00973"/>
<feature type="region of interest" description="Disordered" evidence="19">
    <location>
        <begin position="454"/>
        <end position="483"/>
    </location>
</feature>
<comment type="catalytic activity">
    <reaction evidence="15 18">
        <text>alpha-D-glucosamine 1-phosphate + acetyl-CoA = N-acetyl-alpha-D-glucosamine 1-phosphate + CoA + H(+)</text>
        <dbReference type="Rhea" id="RHEA:13725"/>
        <dbReference type="ChEBI" id="CHEBI:15378"/>
        <dbReference type="ChEBI" id="CHEBI:57287"/>
        <dbReference type="ChEBI" id="CHEBI:57288"/>
        <dbReference type="ChEBI" id="CHEBI:57776"/>
        <dbReference type="ChEBI" id="CHEBI:58516"/>
        <dbReference type="EC" id="2.3.1.157"/>
    </reaction>
</comment>
<feature type="binding site" evidence="18">
    <location>
        <position position="232"/>
    </location>
    <ligand>
        <name>UDP-N-acetyl-alpha-D-glucosamine</name>
        <dbReference type="ChEBI" id="CHEBI:57705"/>
    </ligand>
</feature>
<feature type="binding site" evidence="18">
    <location>
        <position position="77"/>
    </location>
    <ligand>
        <name>UDP-N-acetyl-alpha-D-glucosamine</name>
        <dbReference type="ChEBI" id="CHEBI:57705"/>
    </ligand>
</feature>
<evidence type="ECO:0000256" key="12">
    <source>
        <dbReference type="ARBA" id="ARBA00023268"/>
    </source>
</evidence>
<dbReference type="GO" id="GO:0005737">
    <property type="term" value="C:cytoplasm"/>
    <property type="evidence" value="ECO:0007669"/>
    <property type="project" value="UniProtKB-SubCell"/>
</dbReference>
<evidence type="ECO:0000256" key="19">
    <source>
        <dbReference type="SAM" id="MobiDB-lite"/>
    </source>
</evidence>
<feature type="region of interest" description="N-acetyltransferase" evidence="18">
    <location>
        <begin position="256"/>
        <end position="483"/>
    </location>
</feature>
<feature type="binding site" evidence="18">
    <location>
        <begin position="82"/>
        <end position="83"/>
    </location>
    <ligand>
        <name>UDP-N-acetyl-alpha-D-glucosamine</name>
        <dbReference type="ChEBI" id="CHEBI:57705"/>
    </ligand>
</feature>
<dbReference type="InterPro" id="IPR038009">
    <property type="entry name" value="GlmU_C_LbH"/>
</dbReference>
<feature type="binding site" evidence="18">
    <location>
        <position position="144"/>
    </location>
    <ligand>
        <name>UDP-N-acetyl-alpha-D-glucosamine</name>
        <dbReference type="ChEBI" id="CHEBI:57705"/>
    </ligand>
</feature>
<reference evidence="21 22" key="1">
    <citation type="submission" date="2020-07" db="EMBL/GenBank/DDBJ databases">
        <title>Draft genome and description of Aeromicrobium phoceense strain Marseille-Q0843 isolated from healthy skin swab.</title>
        <authorList>
            <person name="Boxberger M."/>
            <person name="La Scola B."/>
        </authorList>
    </citation>
    <scope>NUCLEOTIDE SEQUENCE [LARGE SCALE GENOMIC DNA]</scope>
    <source>
        <strain evidence="21 22">Marseille-Q0843</strain>
    </source>
</reference>
<evidence type="ECO:0000256" key="2">
    <source>
        <dbReference type="ARBA" id="ARBA00007707"/>
    </source>
</evidence>
<feature type="binding site" evidence="18">
    <location>
        <position position="384"/>
    </location>
    <ligand>
        <name>acetyl-CoA</name>
        <dbReference type="ChEBI" id="CHEBI:57288"/>
    </ligand>
</feature>
<comment type="pathway">
    <text evidence="18">Nucleotide-sugar biosynthesis; UDP-N-acetyl-alpha-D-glucosamine biosynthesis; UDP-N-acetyl-alpha-D-glucosamine from N-acetyl-alpha-D-glucosamine 1-phosphate: step 1/1.</text>
</comment>
<dbReference type="HAMAP" id="MF_01631">
    <property type="entry name" value="GlmU"/>
    <property type="match status" value="1"/>
</dbReference>
<feature type="binding site" evidence="18">
    <location>
        <begin position="390"/>
        <end position="391"/>
    </location>
    <ligand>
        <name>acetyl-CoA</name>
        <dbReference type="ChEBI" id="CHEBI:57288"/>
    </ligand>
</feature>
<sequence>MSEQVTAIVLAAGAGTRMKSRRAKVLHEIAGRPMLGHALDAVRAAGVDRVITVVGHDREQVEAAVAALDPSATIAVQVEQRGTGDAVRVALDAAGADAATYLVTYADVPLLSAETLRALVDEHRENGRAVTILTSEPEDPTGYGRILRDGTGAVVAIREHKDATDDERATREVNSGILVVDGPFLDRAVRALSTDNAQAELYLTDIVGQAVTEGLPVGAHVLEDVWQTEGVNDRRQLVRLGRELNTRIVNHWLAEGVTILDPGTTWIDTGVTIGRDTTILPGTQLLGATTIGEGVTIGPDTTVRNVEIGDDASVVRTHGSDSVVGPRASVGPFAYLRPGTVIDEGGKVGTFVEVKNSHIGAGAKVPHLSYVGDAEVGEGSNLGAGAITANYDGVNKHRTTIGAHVKTGCHNVFVAPVELGDGAHTGAGTVVREDVAPGALAVPAAGQRTIEGWVASRRPGTPSALAADQTTQETSGGHSQEPQ</sequence>
<dbReference type="AlphaFoldDB" id="A0A838XE56"/>
<dbReference type="GO" id="GO:0000902">
    <property type="term" value="P:cell morphogenesis"/>
    <property type="evidence" value="ECO:0007669"/>
    <property type="project" value="UniProtKB-UniRule"/>
</dbReference>
<evidence type="ECO:0000259" key="20">
    <source>
        <dbReference type="Pfam" id="PF12804"/>
    </source>
</evidence>
<keyword evidence="22" id="KW-1185">Reference proteome</keyword>
<dbReference type="SUPFAM" id="SSF53448">
    <property type="entry name" value="Nucleotide-diphospho-sugar transferases"/>
    <property type="match status" value="1"/>
</dbReference>
<feature type="region of interest" description="Pyrophosphorylase" evidence="18">
    <location>
        <begin position="1"/>
        <end position="234"/>
    </location>
</feature>
<dbReference type="GO" id="GO:0008360">
    <property type="term" value="P:regulation of cell shape"/>
    <property type="evidence" value="ECO:0007669"/>
    <property type="project" value="UniProtKB-KW"/>
</dbReference>
<comment type="similarity">
    <text evidence="2 18">In the C-terminal section; belongs to the transferase hexapeptide repeat family.</text>
</comment>
<evidence type="ECO:0000256" key="6">
    <source>
        <dbReference type="ARBA" id="ARBA00022695"/>
    </source>
</evidence>
<dbReference type="GO" id="GO:0019134">
    <property type="term" value="F:glucosamine-1-phosphate N-acetyltransferase activity"/>
    <property type="evidence" value="ECO:0007669"/>
    <property type="project" value="UniProtKB-UniRule"/>
</dbReference>
<dbReference type="GO" id="GO:0006048">
    <property type="term" value="P:UDP-N-acetylglucosamine biosynthetic process"/>
    <property type="evidence" value="ECO:0007669"/>
    <property type="project" value="UniProtKB-UniPathway"/>
</dbReference>
<evidence type="ECO:0000313" key="21">
    <source>
        <dbReference type="EMBL" id="MBA4608117.1"/>
    </source>
</evidence>
<dbReference type="RefSeq" id="WP_181754719.1">
    <property type="nucleotide sequence ID" value="NZ_JACEOG010000001.1"/>
</dbReference>
<accession>A0A838XE56</accession>
<dbReference type="PANTHER" id="PTHR43584">
    <property type="entry name" value="NUCLEOTIDYL TRANSFERASE"/>
    <property type="match status" value="1"/>
</dbReference>
<comment type="subunit">
    <text evidence="18">Homotrimer.</text>
</comment>
<feature type="binding site" evidence="18">
    <location>
        <position position="232"/>
    </location>
    <ligand>
        <name>Mg(2+)</name>
        <dbReference type="ChEBI" id="CHEBI:18420"/>
    </ligand>
</feature>
<evidence type="ECO:0000256" key="16">
    <source>
        <dbReference type="ARBA" id="ARBA00048493"/>
    </source>
</evidence>
<dbReference type="NCBIfam" id="TIGR01173">
    <property type="entry name" value="glmU"/>
    <property type="match status" value="1"/>
</dbReference>
<comment type="subcellular location">
    <subcellularLocation>
        <location evidence="1 18">Cytoplasm</location>
    </subcellularLocation>
</comment>
<feature type="binding site" evidence="18">
    <location>
        <position position="427"/>
    </location>
    <ligand>
        <name>acetyl-CoA</name>
        <dbReference type="ChEBI" id="CHEBI:57288"/>
    </ligand>
</feature>
<protein>
    <recommendedName>
        <fullName evidence="18">Bifunctional protein GlmU</fullName>
    </recommendedName>
    <domain>
        <recommendedName>
            <fullName evidence="18">UDP-N-acetylglucosamine pyrophosphorylase</fullName>
            <ecNumber evidence="18">2.7.7.23</ecNumber>
        </recommendedName>
        <alternativeName>
            <fullName evidence="18">N-acetylglucosamine-1-phosphate uridyltransferase</fullName>
        </alternativeName>
    </domain>
    <domain>
        <recommendedName>
            <fullName evidence="18">Glucosamine-1-phosphate N-acetyltransferase</fullName>
            <ecNumber evidence="18">2.3.1.157</ecNumber>
        </recommendedName>
    </domain>
</protein>
<evidence type="ECO:0000256" key="5">
    <source>
        <dbReference type="ARBA" id="ARBA00022679"/>
    </source>
</evidence>
<dbReference type="InterPro" id="IPR005882">
    <property type="entry name" value="Bifunctional_GlmU"/>
</dbReference>
<keyword evidence="9 18" id="KW-0460">Magnesium</keyword>
<keyword evidence="7 18" id="KW-0479">Metal-binding</keyword>
<keyword evidence="12 18" id="KW-0511">Multifunctional enzyme</keyword>
<evidence type="ECO:0000256" key="18">
    <source>
        <dbReference type="HAMAP-Rule" id="MF_01631"/>
    </source>
</evidence>
<dbReference type="InterPro" id="IPR011004">
    <property type="entry name" value="Trimer_LpxA-like_sf"/>
</dbReference>
<dbReference type="EC" id="2.7.7.23" evidence="18"/>
<dbReference type="GO" id="GO:0003977">
    <property type="term" value="F:UDP-N-acetylglucosamine diphosphorylase activity"/>
    <property type="evidence" value="ECO:0007669"/>
    <property type="project" value="UniProtKB-UniRule"/>
</dbReference>
<comment type="similarity">
    <text evidence="3 18">In the N-terminal section; belongs to the N-acetylglucosamine-1-phosphate uridyltransferase family.</text>
</comment>
<dbReference type="Pfam" id="PF12804">
    <property type="entry name" value="NTP_transf_3"/>
    <property type="match status" value="1"/>
</dbReference>
<dbReference type="GO" id="GO:0000287">
    <property type="term" value="F:magnesium ion binding"/>
    <property type="evidence" value="ECO:0007669"/>
    <property type="project" value="UniProtKB-UniRule"/>
</dbReference>
<dbReference type="Pfam" id="PF00132">
    <property type="entry name" value="Hexapep"/>
    <property type="match status" value="1"/>
</dbReference>
<keyword evidence="6 18" id="KW-0548">Nucleotidyltransferase</keyword>
<dbReference type="InterPro" id="IPR029044">
    <property type="entry name" value="Nucleotide-diphossugar_trans"/>
</dbReference>
<dbReference type="SUPFAM" id="SSF51161">
    <property type="entry name" value="Trimeric LpxA-like enzymes"/>
    <property type="match status" value="1"/>
</dbReference>
<dbReference type="InterPro" id="IPR025877">
    <property type="entry name" value="MobA-like_NTP_Trfase"/>
</dbReference>
<gene>
    <name evidence="18 21" type="primary">glmU</name>
    <name evidence="21" type="ORF">H1W00_06470</name>
</gene>
<dbReference type="GO" id="GO:0016020">
    <property type="term" value="C:membrane"/>
    <property type="evidence" value="ECO:0007669"/>
    <property type="project" value="GOC"/>
</dbReference>
<dbReference type="EC" id="2.3.1.157" evidence="18"/>
<feature type="binding site" evidence="18">
    <location>
        <position position="24"/>
    </location>
    <ligand>
        <name>UDP-N-acetyl-alpha-D-glucosamine</name>
        <dbReference type="ChEBI" id="CHEBI:57705"/>
    </ligand>
</feature>
<proteinExistence type="inferred from homology"/>
<name>A0A838XE56_9ACTN</name>
<evidence type="ECO:0000256" key="1">
    <source>
        <dbReference type="ARBA" id="ARBA00004496"/>
    </source>
</evidence>
<evidence type="ECO:0000256" key="11">
    <source>
        <dbReference type="ARBA" id="ARBA00022984"/>
    </source>
</evidence>
<evidence type="ECO:0000256" key="10">
    <source>
        <dbReference type="ARBA" id="ARBA00022960"/>
    </source>
</evidence>
<comment type="cofactor">
    <cofactor evidence="18">
        <name>Mg(2+)</name>
        <dbReference type="ChEBI" id="CHEBI:18420"/>
    </cofactor>
    <text evidence="18">Binds 1 Mg(2+) ion per subunit.</text>
</comment>
<keyword evidence="4 18" id="KW-0963">Cytoplasm</keyword>
<dbReference type="GO" id="GO:0071555">
    <property type="term" value="P:cell wall organization"/>
    <property type="evidence" value="ECO:0007669"/>
    <property type="project" value="UniProtKB-KW"/>
</dbReference>
<feature type="region of interest" description="Linker" evidence="18">
    <location>
        <begin position="235"/>
        <end position="255"/>
    </location>
</feature>
<feature type="binding site" evidence="18">
    <location>
        <position position="107"/>
    </location>
    <ligand>
        <name>Mg(2+)</name>
        <dbReference type="ChEBI" id="CHEBI:18420"/>
    </ligand>
</feature>
<dbReference type="UniPathway" id="UPA00113">
    <property type="reaction ID" value="UER00532"/>
</dbReference>
<dbReference type="GO" id="GO:0009252">
    <property type="term" value="P:peptidoglycan biosynthetic process"/>
    <property type="evidence" value="ECO:0007669"/>
    <property type="project" value="UniProtKB-UniRule"/>
</dbReference>
<keyword evidence="13 18" id="KW-0012">Acyltransferase</keyword>
<feature type="binding site" evidence="18">
    <location>
        <position position="381"/>
    </location>
    <ligand>
        <name>UDP-N-acetyl-alpha-D-glucosamine</name>
        <dbReference type="ChEBI" id="CHEBI:57705"/>
    </ligand>
</feature>
<evidence type="ECO:0000256" key="17">
    <source>
        <dbReference type="ARBA" id="ARBA00049628"/>
    </source>
</evidence>
<dbReference type="CDD" id="cd03353">
    <property type="entry name" value="LbH_GlmU_C"/>
    <property type="match status" value="1"/>
</dbReference>
<keyword evidence="8 18" id="KW-0677">Repeat</keyword>
<feature type="binding site" evidence="18">
    <location>
        <position position="370"/>
    </location>
    <ligand>
        <name>UDP-N-acetyl-alpha-D-glucosamine</name>
        <dbReference type="ChEBI" id="CHEBI:57705"/>
    </ligand>
</feature>
<comment type="function">
    <text evidence="17 18">Catalyzes the last two sequential reactions in the de novo biosynthetic pathway for UDP-N-acetylglucosamine (UDP-GlcNAc). The C-terminal domain catalyzes the transfer of acetyl group from acetyl coenzyme A to glucosamine-1-phosphate (GlcN-1-P) to produce N-acetylglucosamine-1-phosphate (GlcNAc-1-P), which is converted into UDP-GlcNAc by the transfer of uridine 5-monophosphate (from uridine 5-triphosphate), a reaction catalyzed by the N-terminal domain.</text>
</comment>
<feature type="binding site" evidence="18">
    <location>
        <begin position="10"/>
        <end position="13"/>
    </location>
    <ligand>
        <name>UDP-N-acetyl-alpha-D-glucosamine</name>
        <dbReference type="ChEBI" id="CHEBI:57705"/>
    </ligand>
</feature>
<comment type="pathway">
    <text evidence="18">Nucleotide-sugar biosynthesis; UDP-N-acetyl-alpha-D-glucosamine biosynthesis; N-acetyl-alpha-D-glucosamine 1-phosphate from alpha-D-glucosamine 6-phosphate (route II): step 2/2.</text>
</comment>
<evidence type="ECO:0000256" key="3">
    <source>
        <dbReference type="ARBA" id="ARBA00007947"/>
    </source>
</evidence>
<keyword evidence="14 18" id="KW-0961">Cell wall biogenesis/degradation</keyword>
<dbReference type="PANTHER" id="PTHR43584:SF3">
    <property type="entry name" value="BIFUNCTIONAL PROTEIN GLMU"/>
    <property type="match status" value="1"/>
</dbReference>
<comment type="catalytic activity">
    <reaction evidence="16 18">
        <text>N-acetyl-alpha-D-glucosamine 1-phosphate + UTP + H(+) = UDP-N-acetyl-alpha-D-glucosamine + diphosphate</text>
        <dbReference type="Rhea" id="RHEA:13509"/>
        <dbReference type="ChEBI" id="CHEBI:15378"/>
        <dbReference type="ChEBI" id="CHEBI:33019"/>
        <dbReference type="ChEBI" id="CHEBI:46398"/>
        <dbReference type="ChEBI" id="CHEBI:57705"/>
        <dbReference type="ChEBI" id="CHEBI:57776"/>
        <dbReference type="EC" id="2.7.7.23"/>
    </reaction>
</comment>
<feature type="binding site" evidence="18">
    <location>
        <position position="337"/>
    </location>
    <ligand>
        <name>UDP-N-acetyl-alpha-D-glucosamine</name>
        <dbReference type="ChEBI" id="CHEBI:57705"/>
    </ligand>
</feature>
<evidence type="ECO:0000256" key="14">
    <source>
        <dbReference type="ARBA" id="ARBA00023316"/>
    </source>
</evidence>
<dbReference type="InterPro" id="IPR050065">
    <property type="entry name" value="GlmU-like"/>
</dbReference>
<dbReference type="NCBIfam" id="NF010932">
    <property type="entry name" value="PRK14352.1"/>
    <property type="match status" value="1"/>
</dbReference>
<dbReference type="Proteomes" id="UP000550354">
    <property type="component" value="Unassembled WGS sequence"/>
</dbReference>
<evidence type="ECO:0000256" key="15">
    <source>
        <dbReference type="ARBA" id="ARBA00048247"/>
    </source>
</evidence>
<evidence type="ECO:0000256" key="4">
    <source>
        <dbReference type="ARBA" id="ARBA00022490"/>
    </source>
</evidence>
<dbReference type="EMBL" id="JACEOG010000001">
    <property type="protein sequence ID" value="MBA4608117.1"/>
    <property type="molecule type" value="Genomic_DNA"/>
</dbReference>
<feature type="binding site" evidence="18">
    <location>
        <position position="174"/>
    </location>
    <ligand>
        <name>UDP-N-acetyl-alpha-D-glucosamine</name>
        <dbReference type="ChEBI" id="CHEBI:57705"/>
    </ligand>
</feature>
<comment type="caution">
    <text evidence="18">Lacks conserved residue(s) required for the propagation of feature annotation.</text>
</comment>
<dbReference type="InterPro" id="IPR001451">
    <property type="entry name" value="Hexapep"/>
</dbReference>
<feature type="binding site" evidence="18">
    <location>
        <position position="355"/>
    </location>
    <ligand>
        <name>UDP-N-acetyl-alpha-D-glucosamine</name>
        <dbReference type="ChEBI" id="CHEBI:57705"/>
    </ligand>
</feature>
<evidence type="ECO:0000256" key="9">
    <source>
        <dbReference type="ARBA" id="ARBA00022842"/>
    </source>
</evidence>
<comment type="pathway">
    <text evidence="18">Bacterial outer membrane biogenesis; LPS lipid A biosynthesis.</text>
</comment>
<dbReference type="GO" id="GO:0009245">
    <property type="term" value="P:lipid A biosynthetic process"/>
    <property type="evidence" value="ECO:0007669"/>
    <property type="project" value="UniProtKB-UniRule"/>
</dbReference>